<keyword evidence="2" id="KW-1185">Reference proteome</keyword>
<comment type="caution">
    <text evidence="1">The sequence shown here is derived from an EMBL/GenBank/DDBJ whole genome shotgun (WGS) entry which is preliminary data.</text>
</comment>
<proteinExistence type="predicted"/>
<dbReference type="EMBL" id="REGN01009232">
    <property type="protein sequence ID" value="RNA01653.1"/>
    <property type="molecule type" value="Genomic_DNA"/>
</dbReference>
<dbReference type="AlphaFoldDB" id="A0A3M7PRJ9"/>
<reference evidence="1 2" key="1">
    <citation type="journal article" date="2018" name="Sci. Rep.">
        <title>Genomic signatures of local adaptation to the degree of environmental predictability in rotifers.</title>
        <authorList>
            <person name="Franch-Gras L."/>
            <person name="Hahn C."/>
            <person name="Garcia-Roger E.M."/>
            <person name="Carmona M.J."/>
            <person name="Serra M."/>
            <person name="Gomez A."/>
        </authorList>
    </citation>
    <scope>NUCLEOTIDE SEQUENCE [LARGE SCALE GENOMIC DNA]</scope>
    <source>
        <strain evidence="1">HYR1</strain>
    </source>
</reference>
<protein>
    <submittedName>
        <fullName evidence="1">Uncharacterized protein</fullName>
    </submittedName>
</protein>
<organism evidence="1 2">
    <name type="scientific">Brachionus plicatilis</name>
    <name type="common">Marine rotifer</name>
    <name type="synonym">Brachionus muelleri</name>
    <dbReference type="NCBI Taxonomy" id="10195"/>
    <lineage>
        <taxon>Eukaryota</taxon>
        <taxon>Metazoa</taxon>
        <taxon>Spiralia</taxon>
        <taxon>Gnathifera</taxon>
        <taxon>Rotifera</taxon>
        <taxon>Eurotatoria</taxon>
        <taxon>Monogononta</taxon>
        <taxon>Pseudotrocha</taxon>
        <taxon>Ploima</taxon>
        <taxon>Brachionidae</taxon>
        <taxon>Brachionus</taxon>
    </lineage>
</organism>
<dbReference type="Proteomes" id="UP000276133">
    <property type="component" value="Unassembled WGS sequence"/>
</dbReference>
<name>A0A3M7PRJ9_BRAPC</name>
<evidence type="ECO:0000313" key="2">
    <source>
        <dbReference type="Proteomes" id="UP000276133"/>
    </source>
</evidence>
<sequence>MHMPPKIQKCTSKLISLSCLANPSLYSSNYREFDALQDCCIGSGLKSYRLINMFLNKLRLKNSNQGNSKI</sequence>
<accession>A0A3M7PRJ9</accession>
<evidence type="ECO:0000313" key="1">
    <source>
        <dbReference type="EMBL" id="RNA01653.1"/>
    </source>
</evidence>
<gene>
    <name evidence="1" type="ORF">BpHYR1_051381</name>
</gene>